<dbReference type="AlphaFoldDB" id="I1XKA5"/>
<gene>
    <name evidence="1" type="ordered locus">Q7A_2007</name>
</gene>
<evidence type="ECO:0000313" key="1">
    <source>
        <dbReference type="EMBL" id="AFI84824.1"/>
    </source>
</evidence>
<protein>
    <submittedName>
        <fullName evidence="1">Uncharacterized protein</fullName>
    </submittedName>
</protein>
<dbReference type="HOGENOM" id="CLU_3345825_0_0_6"/>
<keyword evidence="2" id="KW-1185">Reference proteome</keyword>
<evidence type="ECO:0000313" key="2">
    <source>
        <dbReference type="Proteomes" id="UP000009144"/>
    </source>
</evidence>
<dbReference type="Proteomes" id="UP000009144">
    <property type="component" value="Chromosome"/>
</dbReference>
<name>I1XKA5_METNJ</name>
<dbReference type="EMBL" id="CP003390">
    <property type="protein sequence ID" value="AFI84824.1"/>
    <property type="molecule type" value="Genomic_DNA"/>
</dbReference>
<organism evidence="1 2">
    <name type="scientific">Methylophaga nitratireducenticrescens</name>
    <dbReference type="NCBI Taxonomy" id="754476"/>
    <lineage>
        <taxon>Bacteria</taxon>
        <taxon>Pseudomonadati</taxon>
        <taxon>Pseudomonadota</taxon>
        <taxon>Gammaproteobacteria</taxon>
        <taxon>Thiotrichales</taxon>
        <taxon>Piscirickettsiaceae</taxon>
        <taxon>Methylophaga</taxon>
    </lineage>
</organism>
<accession>I1XKA5</accession>
<proteinExistence type="predicted"/>
<sequence>MIQHILIAYFQREDTFAWIHAHKKLFNYLLMARLMNG</sequence>
<reference evidence="1 2" key="1">
    <citation type="journal article" date="2012" name="J. Bacteriol.">
        <title>Complete genome sequences of Methylophaga sp. strain JAM1 and Methylophaga sp. strain JAM7.</title>
        <authorList>
            <person name="Villeneuve C."/>
            <person name="Martineau C."/>
            <person name="Mauffrey F."/>
            <person name="Villemur R."/>
        </authorList>
    </citation>
    <scope>NUCLEOTIDE SEQUENCE [LARGE SCALE GENOMIC DNA]</scope>
    <source>
        <strain evidence="1 2">JAM1</strain>
    </source>
</reference>
<dbReference type="PATRIC" id="fig|754476.3.peg.1985"/>
<reference evidence="1 2" key="2">
    <citation type="journal article" date="2013" name="Int. J. Syst. Evol. Microbiol.">
        <title>Methylophaga nitratireducenticrescens sp. nov. and Methylophaga frappieri sp. nov., isolated from the biofilm of the methanol-fed denitrification system treating the seawater at the Montreal Biodome.</title>
        <authorList>
            <person name="Villeneuve C."/>
            <person name="Martineau C."/>
            <person name="Mauffrey F."/>
            <person name="Villemur R."/>
        </authorList>
    </citation>
    <scope>NUCLEOTIDE SEQUENCE [LARGE SCALE GENOMIC DNA]</scope>
    <source>
        <strain evidence="1 2">JAM1</strain>
    </source>
</reference>